<dbReference type="InterPro" id="IPR013445">
    <property type="entry name" value="CDP_4_6_deHydtase"/>
</dbReference>
<evidence type="ECO:0000313" key="2">
    <source>
        <dbReference type="EMBL" id="MFD2112883.1"/>
    </source>
</evidence>
<reference evidence="3" key="1">
    <citation type="journal article" date="2019" name="Int. J. Syst. Evol. Microbiol.">
        <title>The Global Catalogue of Microorganisms (GCM) 10K type strain sequencing project: providing services to taxonomists for standard genome sequencing and annotation.</title>
        <authorList>
            <consortium name="The Broad Institute Genomics Platform"/>
            <consortium name="The Broad Institute Genome Sequencing Center for Infectious Disease"/>
            <person name="Wu L."/>
            <person name="Ma J."/>
        </authorList>
    </citation>
    <scope>NUCLEOTIDE SEQUENCE [LARGE SCALE GENOMIC DNA]</scope>
    <source>
        <strain evidence="3">KACC 12597</strain>
    </source>
</reference>
<dbReference type="Gene3D" id="3.40.50.720">
    <property type="entry name" value="NAD(P)-binding Rossmann-like Domain"/>
    <property type="match status" value="1"/>
</dbReference>
<protein>
    <submittedName>
        <fullName evidence="2">CDP-glucose 4,6-dehydratase</fullName>
        <ecNumber evidence="2">4.2.1.45</ecNumber>
    </submittedName>
</protein>
<dbReference type="CDD" id="cd05252">
    <property type="entry name" value="CDP_GD_SDR_e"/>
    <property type="match status" value="1"/>
</dbReference>
<dbReference type="NCBIfam" id="TIGR02622">
    <property type="entry name" value="CDP_4_6_dhtase"/>
    <property type="match status" value="1"/>
</dbReference>
<dbReference type="InterPro" id="IPR036291">
    <property type="entry name" value="NAD(P)-bd_dom_sf"/>
</dbReference>
<dbReference type="Proteomes" id="UP001597337">
    <property type="component" value="Unassembled WGS sequence"/>
</dbReference>
<sequence>MTPSFWSGRRVFITGHTGFKGGWLSLWLQSLGADLAGYALAPPTRPSLFELAAIGEHMTSNIADIRDRDRLAVALAAHRPEVVFHLAAQPLVRASYADPVGTFATNVMGTVHLLEAVRHTASVRAVVNVTSDKCYDNREWLWGYREDEPMGGHDPYSSSKGCAELITRAWRDSYFNASDPGHSVALASARAGNVIGGGDWAEDRLIPDLLRAIAAGRPAIIRNPQAVRPWQHVLEPLSGYLRLAERLLTEGAVFAEAWNFGPDDADSRPVQWLADRLTAAWGEGAHWCVDDSRQPHEAHALRLDCAKARHRLGWTSRWPLTETIDRIVAWQRALDAGADMRAWSLAEIAAYENQAVGPAAFLDRVDDLTIDREDAFGCPSRHTP</sequence>
<organism evidence="2 3">
    <name type="scientific">Thiorhodococcus fuscus</name>
    <dbReference type="NCBI Taxonomy" id="527200"/>
    <lineage>
        <taxon>Bacteria</taxon>
        <taxon>Pseudomonadati</taxon>
        <taxon>Pseudomonadota</taxon>
        <taxon>Gammaproteobacteria</taxon>
        <taxon>Chromatiales</taxon>
        <taxon>Chromatiaceae</taxon>
        <taxon>Thiorhodococcus</taxon>
    </lineage>
</organism>
<proteinExistence type="predicted"/>
<dbReference type="InterPro" id="IPR016040">
    <property type="entry name" value="NAD(P)-bd_dom"/>
</dbReference>
<dbReference type="PANTHER" id="PTHR43000">
    <property type="entry name" value="DTDP-D-GLUCOSE 4,6-DEHYDRATASE-RELATED"/>
    <property type="match status" value="1"/>
</dbReference>
<dbReference type="EMBL" id="JBHUHX010000039">
    <property type="protein sequence ID" value="MFD2112883.1"/>
    <property type="molecule type" value="Genomic_DNA"/>
</dbReference>
<dbReference type="Gene3D" id="3.90.25.10">
    <property type="entry name" value="UDP-galactose 4-epimerase, domain 1"/>
    <property type="match status" value="1"/>
</dbReference>
<dbReference type="RefSeq" id="WP_386027496.1">
    <property type="nucleotide sequence ID" value="NZ_JBHUHX010000039.1"/>
</dbReference>
<gene>
    <name evidence="2" type="primary">rfbG</name>
    <name evidence="2" type="ORF">ACFSJC_13625</name>
</gene>
<evidence type="ECO:0000313" key="3">
    <source>
        <dbReference type="Proteomes" id="UP001597337"/>
    </source>
</evidence>
<accession>A0ABW4YBQ8</accession>
<evidence type="ECO:0000259" key="1">
    <source>
        <dbReference type="Pfam" id="PF16363"/>
    </source>
</evidence>
<dbReference type="SUPFAM" id="SSF51735">
    <property type="entry name" value="NAD(P)-binding Rossmann-fold domains"/>
    <property type="match status" value="1"/>
</dbReference>
<dbReference type="GO" id="GO:0047733">
    <property type="term" value="F:CDP-glucose 4,6-dehydratase activity"/>
    <property type="evidence" value="ECO:0007669"/>
    <property type="project" value="UniProtKB-EC"/>
</dbReference>
<name>A0ABW4YBQ8_9GAMM</name>
<feature type="domain" description="NAD(P)-binding" evidence="1">
    <location>
        <begin position="12"/>
        <end position="326"/>
    </location>
</feature>
<keyword evidence="2" id="KW-0456">Lyase</keyword>
<dbReference type="Pfam" id="PF16363">
    <property type="entry name" value="GDP_Man_Dehyd"/>
    <property type="match status" value="1"/>
</dbReference>
<comment type="caution">
    <text evidence="2">The sequence shown here is derived from an EMBL/GenBank/DDBJ whole genome shotgun (WGS) entry which is preliminary data.</text>
</comment>
<dbReference type="EC" id="4.2.1.45" evidence="2"/>
<keyword evidence="3" id="KW-1185">Reference proteome</keyword>